<dbReference type="PANTHER" id="PTHR44068">
    <property type="entry name" value="ZGC:194242"/>
    <property type="match status" value="1"/>
</dbReference>
<dbReference type="RefSeq" id="WP_271090120.1">
    <property type="nucleotide sequence ID" value="NZ_JAPJZH010000007.1"/>
</dbReference>
<evidence type="ECO:0000259" key="2">
    <source>
        <dbReference type="Pfam" id="PF08241"/>
    </source>
</evidence>
<dbReference type="Proteomes" id="UP001148313">
    <property type="component" value="Unassembled WGS sequence"/>
</dbReference>
<feature type="domain" description="Methyltransferase type 11" evidence="2">
    <location>
        <begin position="56"/>
        <end position="150"/>
    </location>
</feature>
<gene>
    <name evidence="3" type="ORF">OOZ53_13520</name>
</gene>
<name>A0ABT4VNU7_9HYPH</name>
<dbReference type="EMBL" id="JAPJZH010000007">
    <property type="protein sequence ID" value="MDA4846380.1"/>
    <property type="molecule type" value="Genomic_DNA"/>
</dbReference>
<organism evidence="3 4">
    <name type="scientific">Hoeflea poritis</name>
    <dbReference type="NCBI Taxonomy" id="2993659"/>
    <lineage>
        <taxon>Bacteria</taxon>
        <taxon>Pseudomonadati</taxon>
        <taxon>Pseudomonadota</taxon>
        <taxon>Alphaproteobacteria</taxon>
        <taxon>Hyphomicrobiales</taxon>
        <taxon>Rhizobiaceae</taxon>
        <taxon>Hoeflea</taxon>
    </lineage>
</organism>
<dbReference type="GO" id="GO:0032259">
    <property type="term" value="P:methylation"/>
    <property type="evidence" value="ECO:0007669"/>
    <property type="project" value="UniProtKB-KW"/>
</dbReference>
<keyword evidence="3" id="KW-0489">Methyltransferase</keyword>
<comment type="caution">
    <text evidence="3">The sequence shown here is derived from an EMBL/GenBank/DDBJ whole genome shotgun (WGS) entry which is preliminary data.</text>
</comment>
<dbReference type="InterPro" id="IPR050447">
    <property type="entry name" value="Erg6_SMT_methyltransf"/>
</dbReference>
<reference evidence="3" key="1">
    <citation type="submission" date="2022-11" db="EMBL/GenBank/DDBJ databases">
        <title>Hoeflea poritis sp. nov., isolated from scleractinian coral Porites lutea.</title>
        <authorList>
            <person name="Zhang G."/>
            <person name="Wei Q."/>
            <person name="Cai L."/>
        </authorList>
    </citation>
    <scope>NUCLEOTIDE SEQUENCE</scope>
    <source>
        <strain evidence="3">E7-10</strain>
    </source>
</reference>
<protein>
    <submittedName>
        <fullName evidence="3">Class I SAM-dependent methyltransferase</fullName>
    </submittedName>
</protein>
<dbReference type="PANTHER" id="PTHR44068:SF11">
    <property type="entry name" value="GERANYL DIPHOSPHATE 2-C-METHYLTRANSFERASE"/>
    <property type="match status" value="1"/>
</dbReference>
<sequence>MNIALRKGIAPDYANWNRRLNGSWSCADYARIGVTLQKTGEDLAEAADFTPGSHILDVAAGNGNATLAVARRFCRVTSTDFVQPLLDKGRKRAEAEDLDVAFEIADAQNLQYPDASFDGVISTFGVMFAPDQQAAAREIVRVCKPGGKIALASWSPPGFIGRLCPIIGSHMSAAPGFKAPANWGREEWIRDHFEHAAASLTINVRTFYFRYRSPQHYLEYNRAYYGLLRKAFDKVGPEGEDALAGDILNLIDDINTADDGSMRAPSQYAEVVMVKA</sequence>
<evidence type="ECO:0000313" key="4">
    <source>
        <dbReference type="Proteomes" id="UP001148313"/>
    </source>
</evidence>
<dbReference type="InterPro" id="IPR029063">
    <property type="entry name" value="SAM-dependent_MTases_sf"/>
</dbReference>
<accession>A0ABT4VNU7</accession>
<evidence type="ECO:0000313" key="3">
    <source>
        <dbReference type="EMBL" id="MDA4846380.1"/>
    </source>
</evidence>
<keyword evidence="4" id="KW-1185">Reference proteome</keyword>
<dbReference type="CDD" id="cd02440">
    <property type="entry name" value="AdoMet_MTases"/>
    <property type="match status" value="1"/>
</dbReference>
<evidence type="ECO:0000256" key="1">
    <source>
        <dbReference type="ARBA" id="ARBA00022679"/>
    </source>
</evidence>
<keyword evidence="1" id="KW-0808">Transferase</keyword>
<dbReference type="InterPro" id="IPR013216">
    <property type="entry name" value="Methyltransf_11"/>
</dbReference>
<proteinExistence type="predicted"/>
<dbReference type="SUPFAM" id="SSF53335">
    <property type="entry name" value="S-adenosyl-L-methionine-dependent methyltransferases"/>
    <property type="match status" value="1"/>
</dbReference>
<dbReference type="Pfam" id="PF08241">
    <property type="entry name" value="Methyltransf_11"/>
    <property type="match status" value="1"/>
</dbReference>
<dbReference type="Gene3D" id="3.40.50.150">
    <property type="entry name" value="Vaccinia Virus protein VP39"/>
    <property type="match status" value="1"/>
</dbReference>
<dbReference type="GO" id="GO:0008168">
    <property type="term" value="F:methyltransferase activity"/>
    <property type="evidence" value="ECO:0007669"/>
    <property type="project" value="UniProtKB-KW"/>
</dbReference>